<organism evidence="1 2">
    <name type="scientific">Durusdinium trenchii</name>
    <dbReference type="NCBI Taxonomy" id="1381693"/>
    <lineage>
        <taxon>Eukaryota</taxon>
        <taxon>Sar</taxon>
        <taxon>Alveolata</taxon>
        <taxon>Dinophyceae</taxon>
        <taxon>Suessiales</taxon>
        <taxon>Symbiodiniaceae</taxon>
        <taxon>Durusdinium</taxon>
    </lineage>
</organism>
<accession>A0ABP0N487</accession>
<reference evidence="1 2" key="1">
    <citation type="submission" date="2024-02" db="EMBL/GenBank/DDBJ databases">
        <authorList>
            <person name="Chen Y."/>
            <person name="Shah S."/>
            <person name="Dougan E. K."/>
            <person name="Thang M."/>
            <person name="Chan C."/>
        </authorList>
    </citation>
    <scope>NUCLEOTIDE SEQUENCE [LARGE SCALE GENOMIC DNA]</scope>
</reference>
<proteinExistence type="predicted"/>
<dbReference type="Proteomes" id="UP001642484">
    <property type="component" value="Unassembled WGS sequence"/>
</dbReference>
<dbReference type="EMBL" id="CAXAMN010021362">
    <property type="protein sequence ID" value="CAK9058603.1"/>
    <property type="molecule type" value="Genomic_DNA"/>
</dbReference>
<keyword evidence="2" id="KW-1185">Reference proteome</keyword>
<sequence length="196" mass="21815">MRPGSAQRINTSWPRHICVLPFRGGVYARLIRSGITTTWMSLRWLVPSMRPRAPCECSNPFASGWYKVLYHGCSEGCLEMARQRLASEDCKDRPMDDTWIQMWDDYLPTLAHVLGSGIYQSSAIPYLEALVAAMKLGGCATLKQPQFRNLIGTQTSWCEGDPELVRPLAWTCPESCDCTAANGTSLPSYCPRSCAA</sequence>
<evidence type="ECO:0000313" key="2">
    <source>
        <dbReference type="Proteomes" id="UP001642484"/>
    </source>
</evidence>
<protein>
    <submittedName>
        <fullName evidence="1">Uncharacterized protein</fullName>
    </submittedName>
</protein>
<comment type="caution">
    <text evidence="1">The sequence shown here is derived from an EMBL/GenBank/DDBJ whole genome shotgun (WGS) entry which is preliminary data.</text>
</comment>
<gene>
    <name evidence="1" type="ORF">CCMP2556_LOCUS28894</name>
</gene>
<name>A0ABP0N487_9DINO</name>
<evidence type="ECO:0000313" key="1">
    <source>
        <dbReference type="EMBL" id="CAK9058603.1"/>
    </source>
</evidence>